<evidence type="ECO:0000256" key="1">
    <source>
        <dbReference type="SAM" id="SignalP"/>
    </source>
</evidence>
<protein>
    <submittedName>
        <fullName evidence="2">Uncharacterized protein</fullName>
    </submittedName>
</protein>
<keyword evidence="1" id="KW-0732">Signal</keyword>
<dbReference type="AlphaFoldDB" id="A0A085BM12"/>
<dbReference type="Proteomes" id="UP000028623">
    <property type="component" value="Unassembled WGS sequence"/>
</dbReference>
<dbReference type="STRING" id="421072.SAMN04488097_1500"/>
<proteinExistence type="predicted"/>
<dbReference type="eggNOG" id="ENOG502ZBTY">
    <property type="taxonomic scope" value="Bacteria"/>
</dbReference>
<name>A0A085BM12_9FLAO</name>
<evidence type="ECO:0000313" key="3">
    <source>
        <dbReference type="Proteomes" id="UP000028623"/>
    </source>
</evidence>
<dbReference type="EMBL" id="JPLY01000001">
    <property type="protein sequence ID" value="KFC23507.1"/>
    <property type="molecule type" value="Genomic_DNA"/>
</dbReference>
<accession>A0A085BM12</accession>
<gene>
    <name evidence="2" type="ORF">IO89_02680</name>
</gene>
<reference evidence="2 3" key="1">
    <citation type="submission" date="2014-07" db="EMBL/GenBank/DDBJ databases">
        <title>Epilithonimonas lactis LMG 22401 Genome.</title>
        <authorList>
            <person name="Pipes S.E."/>
            <person name="Stropko S.J."/>
        </authorList>
    </citation>
    <scope>NUCLEOTIDE SEQUENCE [LARGE SCALE GENOMIC DNA]</scope>
    <source>
        <strain evidence="2 3">LMG 24401</strain>
    </source>
</reference>
<keyword evidence="3" id="KW-1185">Reference proteome</keyword>
<organism evidence="2 3">
    <name type="scientific">Epilithonimonas lactis</name>
    <dbReference type="NCBI Taxonomy" id="421072"/>
    <lineage>
        <taxon>Bacteria</taxon>
        <taxon>Pseudomonadati</taxon>
        <taxon>Bacteroidota</taxon>
        <taxon>Flavobacteriia</taxon>
        <taxon>Flavobacteriales</taxon>
        <taxon>Weeksellaceae</taxon>
        <taxon>Chryseobacterium group</taxon>
        <taxon>Epilithonimonas</taxon>
    </lineage>
</organism>
<feature type="chain" id="PRO_5001787312" evidence="1">
    <location>
        <begin position="19"/>
        <end position="250"/>
    </location>
</feature>
<sequence length="250" mass="28814">MKYKILILLLLIFNLSFAQNDLDKTEIESIQKLTDLFKAKNVDEISKIISYPLNREYPIPAVKNEADLKKRFNQIFDKKIIDMISNSKIDQWSEVGWRGIMLNRGDIWIESDGKITAVNYQSNFELTQKKNLMLNDKSKLHSSLKTFKSPTYKIQTKSYLIRIDELANEKYRYASWKIGRSEASKPDLILSNGELKFDGSGGNHTITFKKGEYQYNIYRGIIGAKDAAEISLTVEQKGKTILQQDGKLLE</sequence>
<dbReference type="RefSeq" id="WP_034973371.1">
    <property type="nucleotide sequence ID" value="NZ_FOFI01000002.1"/>
</dbReference>
<feature type="signal peptide" evidence="1">
    <location>
        <begin position="1"/>
        <end position="18"/>
    </location>
</feature>
<evidence type="ECO:0000313" key="2">
    <source>
        <dbReference type="EMBL" id="KFC23507.1"/>
    </source>
</evidence>
<comment type="caution">
    <text evidence="2">The sequence shown here is derived from an EMBL/GenBank/DDBJ whole genome shotgun (WGS) entry which is preliminary data.</text>
</comment>